<dbReference type="InterPro" id="IPR044730">
    <property type="entry name" value="RNase_H-like_dom_plant"/>
</dbReference>
<dbReference type="Pfam" id="PF13456">
    <property type="entry name" value="RVT_3"/>
    <property type="match status" value="1"/>
</dbReference>
<evidence type="ECO:0000313" key="2">
    <source>
        <dbReference type="EMBL" id="KAF2290326.1"/>
    </source>
</evidence>
<dbReference type="InterPro" id="IPR012337">
    <property type="entry name" value="RNaseH-like_sf"/>
</dbReference>
<reference evidence="2 3" key="1">
    <citation type="journal article" date="2020" name="Mol. Plant">
        <title>The Chromosome-Based Rubber Tree Genome Provides New Insights into Spurge Genome Evolution and Rubber Biosynthesis.</title>
        <authorList>
            <person name="Liu J."/>
            <person name="Shi C."/>
            <person name="Shi C.C."/>
            <person name="Li W."/>
            <person name="Zhang Q.J."/>
            <person name="Zhang Y."/>
            <person name="Li K."/>
            <person name="Lu H.F."/>
            <person name="Shi C."/>
            <person name="Zhu S.T."/>
            <person name="Xiao Z.Y."/>
            <person name="Nan H."/>
            <person name="Yue Y."/>
            <person name="Zhu X.G."/>
            <person name="Wu Y."/>
            <person name="Hong X.N."/>
            <person name="Fan G.Y."/>
            <person name="Tong Y."/>
            <person name="Zhang D."/>
            <person name="Mao C.L."/>
            <person name="Liu Y.L."/>
            <person name="Hao S.J."/>
            <person name="Liu W.Q."/>
            <person name="Lv M.Q."/>
            <person name="Zhang H.B."/>
            <person name="Liu Y."/>
            <person name="Hu-Tang G.R."/>
            <person name="Wang J.P."/>
            <person name="Wang J.H."/>
            <person name="Sun Y.H."/>
            <person name="Ni S.B."/>
            <person name="Chen W.B."/>
            <person name="Zhang X.C."/>
            <person name="Jiao Y.N."/>
            <person name="Eichler E.E."/>
            <person name="Li G.H."/>
            <person name="Liu X."/>
            <person name="Gao L.Z."/>
        </authorList>
    </citation>
    <scope>NUCLEOTIDE SEQUENCE [LARGE SCALE GENOMIC DNA]</scope>
    <source>
        <strain evidence="3">cv. GT1</strain>
        <tissue evidence="2">Leaf</tissue>
    </source>
</reference>
<evidence type="ECO:0000313" key="3">
    <source>
        <dbReference type="Proteomes" id="UP000467840"/>
    </source>
</evidence>
<dbReference type="GO" id="GO:0003676">
    <property type="term" value="F:nucleic acid binding"/>
    <property type="evidence" value="ECO:0007669"/>
    <property type="project" value="InterPro"/>
</dbReference>
<evidence type="ECO:0000259" key="1">
    <source>
        <dbReference type="Pfam" id="PF13456"/>
    </source>
</evidence>
<name>A0A6A6KQG9_HEVBR</name>
<sequence>MYLVITNVVKELLLLPETINSPTRCSNSPVNSVWVAPPHGFLKLNSDVSWKGNQMESVAAVIVSNHMGDLLDGKASFICASSPLAGEARAMLEALKLATAMAVKFIVLETDNAELFQAIQASVLAIKDLMDLFNEVHFSLVNRSANKAADYACNGIDLLAGQAIIISADSIQRYSNRQLNIKATIV</sequence>
<dbReference type="PANTHER" id="PTHR47723:SF19">
    <property type="entry name" value="POLYNUCLEOTIDYL TRANSFERASE, RIBONUCLEASE H-LIKE SUPERFAMILY PROTEIN"/>
    <property type="match status" value="1"/>
</dbReference>
<protein>
    <recommendedName>
        <fullName evidence="1">RNase H type-1 domain-containing protein</fullName>
    </recommendedName>
</protein>
<dbReference type="Gene3D" id="3.30.420.10">
    <property type="entry name" value="Ribonuclease H-like superfamily/Ribonuclease H"/>
    <property type="match status" value="1"/>
</dbReference>
<accession>A0A6A6KQG9</accession>
<dbReference type="SUPFAM" id="SSF53098">
    <property type="entry name" value="Ribonuclease H-like"/>
    <property type="match status" value="1"/>
</dbReference>
<dbReference type="InterPro" id="IPR002156">
    <property type="entry name" value="RNaseH_domain"/>
</dbReference>
<feature type="domain" description="RNase H type-1" evidence="1">
    <location>
        <begin position="45"/>
        <end position="154"/>
    </location>
</feature>
<keyword evidence="3" id="KW-1185">Reference proteome</keyword>
<dbReference type="GO" id="GO:0004523">
    <property type="term" value="F:RNA-DNA hybrid ribonuclease activity"/>
    <property type="evidence" value="ECO:0007669"/>
    <property type="project" value="InterPro"/>
</dbReference>
<dbReference type="Proteomes" id="UP000467840">
    <property type="component" value="Chromosome 2"/>
</dbReference>
<dbReference type="PANTHER" id="PTHR47723">
    <property type="entry name" value="OS05G0353850 PROTEIN"/>
    <property type="match status" value="1"/>
</dbReference>
<dbReference type="EMBL" id="JAAGAX010000015">
    <property type="protein sequence ID" value="KAF2290326.1"/>
    <property type="molecule type" value="Genomic_DNA"/>
</dbReference>
<dbReference type="InterPro" id="IPR036397">
    <property type="entry name" value="RNaseH_sf"/>
</dbReference>
<dbReference type="AlphaFoldDB" id="A0A6A6KQG9"/>
<gene>
    <name evidence="2" type="ORF">GH714_010795</name>
</gene>
<comment type="caution">
    <text evidence="2">The sequence shown here is derived from an EMBL/GenBank/DDBJ whole genome shotgun (WGS) entry which is preliminary data.</text>
</comment>
<proteinExistence type="predicted"/>
<organism evidence="2 3">
    <name type="scientific">Hevea brasiliensis</name>
    <name type="common">Para rubber tree</name>
    <name type="synonym">Siphonia brasiliensis</name>
    <dbReference type="NCBI Taxonomy" id="3981"/>
    <lineage>
        <taxon>Eukaryota</taxon>
        <taxon>Viridiplantae</taxon>
        <taxon>Streptophyta</taxon>
        <taxon>Embryophyta</taxon>
        <taxon>Tracheophyta</taxon>
        <taxon>Spermatophyta</taxon>
        <taxon>Magnoliopsida</taxon>
        <taxon>eudicotyledons</taxon>
        <taxon>Gunneridae</taxon>
        <taxon>Pentapetalae</taxon>
        <taxon>rosids</taxon>
        <taxon>fabids</taxon>
        <taxon>Malpighiales</taxon>
        <taxon>Euphorbiaceae</taxon>
        <taxon>Crotonoideae</taxon>
        <taxon>Micrandreae</taxon>
        <taxon>Hevea</taxon>
    </lineage>
</organism>
<dbReference type="InterPro" id="IPR053151">
    <property type="entry name" value="RNase_H-like"/>
</dbReference>
<dbReference type="CDD" id="cd06222">
    <property type="entry name" value="RNase_H_like"/>
    <property type="match status" value="1"/>
</dbReference>